<proteinExistence type="inferred from homology"/>
<evidence type="ECO:0000313" key="8">
    <source>
        <dbReference type="EMBL" id="GGY45735.1"/>
    </source>
</evidence>
<dbReference type="InterPro" id="IPR002129">
    <property type="entry name" value="PyrdxlP-dep_de-COase"/>
</dbReference>
<evidence type="ECO:0000256" key="4">
    <source>
        <dbReference type="ARBA" id="ARBA00022898"/>
    </source>
</evidence>
<keyword evidence="5 6" id="KW-0456">Lyase</keyword>
<dbReference type="InterPro" id="IPR015421">
    <property type="entry name" value="PyrdxlP-dep_Trfase_major"/>
</dbReference>
<dbReference type="RefSeq" id="WP_190028090.1">
    <property type="nucleotide sequence ID" value="NZ_BMUU01000007.1"/>
</dbReference>
<accession>A0ABQ3ACG8</accession>
<dbReference type="PANTHER" id="PTHR45677">
    <property type="entry name" value="GLUTAMATE DECARBOXYLASE-RELATED"/>
    <property type="match status" value="1"/>
</dbReference>
<evidence type="ECO:0000256" key="2">
    <source>
        <dbReference type="ARBA" id="ARBA00009533"/>
    </source>
</evidence>
<dbReference type="SUPFAM" id="SSF53383">
    <property type="entry name" value="PLP-dependent transferases"/>
    <property type="match status" value="1"/>
</dbReference>
<protein>
    <submittedName>
        <fullName evidence="8">Amino acid decarboxylase</fullName>
    </submittedName>
</protein>
<evidence type="ECO:0000256" key="7">
    <source>
        <dbReference type="SAM" id="MobiDB-lite"/>
    </source>
</evidence>
<dbReference type="Gene3D" id="3.40.640.10">
    <property type="entry name" value="Type I PLP-dependent aspartate aminotransferase-like (Major domain)"/>
    <property type="match status" value="1"/>
</dbReference>
<evidence type="ECO:0000256" key="1">
    <source>
        <dbReference type="ARBA" id="ARBA00001933"/>
    </source>
</evidence>
<comment type="similarity">
    <text evidence="2 6">Belongs to the group II decarboxylase family.</text>
</comment>
<evidence type="ECO:0000256" key="6">
    <source>
        <dbReference type="RuleBase" id="RU000382"/>
    </source>
</evidence>
<name>A0ABQ3ACG8_9ACTN</name>
<dbReference type="Pfam" id="PF00282">
    <property type="entry name" value="Pyridoxal_deC"/>
    <property type="match status" value="1"/>
</dbReference>
<reference evidence="9" key="1">
    <citation type="journal article" date="2019" name="Int. J. Syst. Evol. Microbiol.">
        <title>The Global Catalogue of Microorganisms (GCM) 10K type strain sequencing project: providing services to taxonomists for standard genome sequencing and annotation.</title>
        <authorList>
            <consortium name="The Broad Institute Genomics Platform"/>
            <consortium name="The Broad Institute Genome Sequencing Center for Infectious Disease"/>
            <person name="Wu L."/>
            <person name="Ma J."/>
        </authorList>
    </citation>
    <scope>NUCLEOTIDE SEQUENCE [LARGE SCALE GENOMIC DNA]</scope>
    <source>
        <strain evidence="9">JCM 4594</strain>
    </source>
</reference>
<dbReference type="InterPro" id="IPR015424">
    <property type="entry name" value="PyrdxlP-dep_Trfase"/>
</dbReference>
<organism evidence="8 9">
    <name type="scientific">Streptomyces xanthochromogenes</name>
    <dbReference type="NCBI Taxonomy" id="67384"/>
    <lineage>
        <taxon>Bacteria</taxon>
        <taxon>Bacillati</taxon>
        <taxon>Actinomycetota</taxon>
        <taxon>Actinomycetes</taxon>
        <taxon>Kitasatosporales</taxon>
        <taxon>Streptomycetaceae</taxon>
        <taxon>Streptomyces</taxon>
    </lineage>
</organism>
<feature type="compositionally biased region" description="Basic and acidic residues" evidence="7">
    <location>
        <begin position="1"/>
        <end position="17"/>
    </location>
</feature>
<dbReference type="PANTHER" id="PTHR45677:SF8">
    <property type="entry name" value="CYSTEINE SULFINIC ACID DECARBOXYLASE"/>
    <property type="match status" value="1"/>
</dbReference>
<dbReference type="Gene3D" id="3.90.1150.170">
    <property type="match status" value="1"/>
</dbReference>
<dbReference type="Proteomes" id="UP000600946">
    <property type="component" value="Unassembled WGS sequence"/>
</dbReference>
<comment type="caution">
    <text evidence="8">The sequence shown here is derived from an EMBL/GenBank/DDBJ whole genome shotgun (WGS) entry which is preliminary data.</text>
</comment>
<gene>
    <name evidence="8" type="ORF">GCM10010326_44800</name>
</gene>
<keyword evidence="4 6" id="KW-0663">Pyridoxal phosphate</keyword>
<comment type="cofactor">
    <cofactor evidence="1 6">
        <name>pyridoxal 5'-phosphate</name>
        <dbReference type="ChEBI" id="CHEBI:597326"/>
    </cofactor>
</comment>
<sequence length="531" mass="58537">MTDYRSEYPFGVRHDGPEPASAGAEPGSSPPRATGTLESGLPLDAFDARLFREQSETVVAKLEKHLSDVSIRGLDLTDPAALADAARALMTTERTRIAPFDERKLAGIVDLYIRTGIQVHSPGYMGRQFSGVVPLSGVIDFVSSVVNQPSSFYEAAQLPSVAERIMAEELNAFIGWERDGFAMVTTSGGSLANLTALLAARNQAFPGFWSEGGSGLAGQPRPAVAVGDDVHYSVARAAGVMGIGDAQIVRLPLNERHQICVERARGVLDAAARRGLKVFCLVASSGTTAMGAFDPLDELGDLARERGLWLHVDGAHGASLLVSDELRHKLRGIEKADSLTWDAHKMLFTPAPCTLLFYRNKENSLGAFRQRASYVFDEEPDIYTALDSGEKNFECTKRPMIMPLWTLWAVYGRALFARKIEYLCRLTADAHRILVRESDFETLHCPEANILCFRFRPAGLGDEDVHDVQVEIRNRIKSEGNFLISKVDVDEVAALRVVMMNHQVTSEHFRMLLGEIRRVGRDLLRQNRPSR</sequence>
<feature type="region of interest" description="Disordered" evidence="7">
    <location>
        <begin position="1"/>
        <end position="38"/>
    </location>
</feature>
<evidence type="ECO:0000313" key="9">
    <source>
        <dbReference type="Proteomes" id="UP000600946"/>
    </source>
</evidence>
<keyword evidence="9" id="KW-1185">Reference proteome</keyword>
<dbReference type="GeneID" id="96292400"/>
<keyword evidence="3" id="KW-0210">Decarboxylase</keyword>
<evidence type="ECO:0000256" key="5">
    <source>
        <dbReference type="ARBA" id="ARBA00023239"/>
    </source>
</evidence>
<evidence type="ECO:0000256" key="3">
    <source>
        <dbReference type="ARBA" id="ARBA00022793"/>
    </source>
</evidence>
<dbReference type="EMBL" id="BMUU01000007">
    <property type="protein sequence ID" value="GGY45735.1"/>
    <property type="molecule type" value="Genomic_DNA"/>
</dbReference>